<dbReference type="Proteomes" id="UP000599312">
    <property type="component" value="Unassembled WGS sequence"/>
</dbReference>
<accession>A0A931FTH6</accession>
<evidence type="ECO:0000313" key="1">
    <source>
        <dbReference type="EMBL" id="MBF9234696.1"/>
    </source>
</evidence>
<dbReference type="AlphaFoldDB" id="A0A931FTH6"/>
<name>A0A931FTH6_9HYPH</name>
<dbReference type="RefSeq" id="WP_196272677.1">
    <property type="nucleotide sequence ID" value="NZ_JADQDO010000007.1"/>
</dbReference>
<organism evidence="1 2">
    <name type="scientific">Microvirga alba</name>
    <dbReference type="NCBI Taxonomy" id="2791025"/>
    <lineage>
        <taxon>Bacteria</taxon>
        <taxon>Pseudomonadati</taxon>
        <taxon>Pseudomonadota</taxon>
        <taxon>Alphaproteobacteria</taxon>
        <taxon>Hyphomicrobiales</taxon>
        <taxon>Methylobacteriaceae</taxon>
        <taxon>Microvirga</taxon>
    </lineage>
</organism>
<proteinExistence type="predicted"/>
<evidence type="ECO:0000313" key="2">
    <source>
        <dbReference type="Proteomes" id="UP000599312"/>
    </source>
</evidence>
<gene>
    <name evidence="1" type="ORF">I2H38_15075</name>
</gene>
<sequence>MNEMIEKMAGAMAKRREELIAQPLARIYPELAIAALRVLREPTGEMVAGMRKWGLEENFGEVEANFEEAFKAAIDSILPKESESK</sequence>
<protein>
    <submittedName>
        <fullName evidence="1">Uncharacterized protein</fullName>
    </submittedName>
</protein>
<reference evidence="1" key="1">
    <citation type="submission" date="2020-11" db="EMBL/GenBank/DDBJ databases">
        <authorList>
            <person name="Kim M.K."/>
        </authorList>
    </citation>
    <scope>NUCLEOTIDE SEQUENCE</scope>
    <source>
        <strain evidence="1">BT350</strain>
    </source>
</reference>
<comment type="caution">
    <text evidence="1">The sequence shown here is derived from an EMBL/GenBank/DDBJ whole genome shotgun (WGS) entry which is preliminary data.</text>
</comment>
<dbReference type="EMBL" id="JADQDO010000007">
    <property type="protein sequence ID" value="MBF9234696.1"/>
    <property type="molecule type" value="Genomic_DNA"/>
</dbReference>
<keyword evidence="2" id="KW-1185">Reference proteome</keyword>